<protein>
    <submittedName>
        <fullName evidence="2">Uncharacterized protein</fullName>
    </submittedName>
</protein>
<gene>
    <name evidence="2" type="ORF">PGQ11_006515</name>
</gene>
<feature type="compositionally biased region" description="Basic and acidic residues" evidence="1">
    <location>
        <begin position="21"/>
        <end position="35"/>
    </location>
</feature>
<sequence>MQELANATPEDTGTGTGTRPWADDLKKAQREEATPRTHRKWGSLMVFIGKYITLQDYISNCGFMDGKSRSAFLTKSLDRVQETLQTPEGYSFPESFLKKKKQNAIKVVWWWGGD</sequence>
<evidence type="ECO:0000313" key="2">
    <source>
        <dbReference type="EMBL" id="KAK8867937.1"/>
    </source>
</evidence>
<comment type="caution">
    <text evidence="2">The sequence shown here is derived from an EMBL/GenBank/DDBJ whole genome shotgun (WGS) entry which is preliminary data.</text>
</comment>
<dbReference type="EMBL" id="JAPCWZ010000004">
    <property type="protein sequence ID" value="KAK8867937.1"/>
    <property type="molecule type" value="Genomic_DNA"/>
</dbReference>
<feature type="region of interest" description="Disordered" evidence="1">
    <location>
        <begin position="1"/>
        <end position="36"/>
    </location>
</feature>
<evidence type="ECO:0000313" key="3">
    <source>
        <dbReference type="Proteomes" id="UP001390339"/>
    </source>
</evidence>
<dbReference type="Proteomes" id="UP001390339">
    <property type="component" value="Unassembled WGS sequence"/>
</dbReference>
<reference evidence="2 3" key="1">
    <citation type="journal article" date="2024" name="IMA Fungus">
        <title>Apiospora arundinis, a panoply of carbohydrate-active enzymes and secondary metabolites.</title>
        <authorList>
            <person name="Sorensen T."/>
            <person name="Petersen C."/>
            <person name="Muurmann A.T."/>
            <person name="Christiansen J.V."/>
            <person name="Brundto M.L."/>
            <person name="Overgaard C.K."/>
            <person name="Boysen A.T."/>
            <person name="Wollenberg R.D."/>
            <person name="Larsen T.O."/>
            <person name="Sorensen J.L."/>
            <person name="Nielsen K.L."/>
            <person name="Sondergaard T.E."/>
        </authorList>
    </citation>
    <scope>NUCLEOTIDE SEQUENCE [LARGE SCALE GENOMIC DNA]</scope>
    <source>
        <strain evidence="2 3">AAU 773</strain>
    </source>
</reference>
<accession>A0ABR2ISY9</accession>
<proteinExistence type="predicted"/>
<evidence type="ECO:0000256" key="1">
    <source>
        <dbReference type="SAM" id="MobiDB-lite"/>
    </source>
</evidence>
<name>A0ABR2ISY9_9PEZI</name>
<keyword evidence="3" id="KW-1185">Reference proteome</keyword>
<organism evidence="2 3">
    <name type="scientific">Apiospora arundinis</name>
    <dbReference type="NCBI Taxonomy" id="335852"/>
    <lineage>
        <taxon>Eukaryota</taxon>
        <taxon>Fungi</taxon>
        <taxon>Dikarya</taxon>
        <taxon>Ascomycota</taxon>
        <taxon>Pezizomycotina</taxon>
        <taxon>Sordariomycetes</taxon>
        <taxon>Xylariomycetidae</taxon>
        <taxon>Amphisphaeriales</taxon>
        <taxon>Apiosporaceae</taxon>
        <taxon>Apiospora</taxon>
    </lineage>
</organism>